<reference evidence="1 2" key="1">
    <citation type="journal article" date="2014" name="Science">
        <title>Plant genetics. Early allopolyploid evolution in the post-Neolithic Brassica napus oilseed genome.</title>
        <authorList>
            <person name="Chalhoub B."/>
            <person name="Denoeud F."/>
            <person name="Liu S."/>
            <person name="Parkin I.A."/>
            <person name="Tang H."/>
            <person name="Wang X."/>
            <person name="Chiquet J."/>
            <person name="Belcram H."/>
            <person name="Tong C."/>
            <person name="Samans B."/>
            <person name="Correa M."/>
            <person name="Da Silva C."/>
            <person name="Just J."/>
            <person name="Falentin C."/>
            <person name="Koh C.S."/>
            <person name="Le Clainche I."/>
            <person name="Bernard M."/>
            <person name="Bento P."/>
            <person name="Noel B."/>
            <person name="Labadie K."/>
            <person name="Alberti A."/>
            <person name="Charles M."/>
            <person name="Arnaud D."/>
            <person name="Guo H."/>
            <person name="Daviaud C."/>
            <person name="Alamery S."/>
            <person name="Jabbari K."/>
            <person name="Zhao M."/>
            <person name="Edger P.P."/>
            <person name="Chelaifa H."/>
            <person name="Tack D."/>
            <person name="Lassalle G."/>
            <person name="Mestiri I."/>
            <person name="Schnel N."/>
            <person name="Le Paslier M.C."/>
            <person name="Fan G."/>
            <person name="Renault V."/>
            <person name="Bayer P.E."/>
            <person name="Golicz A.A."/>
            <person name="Manoli S."/>
            <person name="Lee T.H."/>
            <person name="Thi V.H."/>
            <person name="Chalabi S."/>
            <person name="Hu Q."/>
            <person name="Fan C."/>
            <person name="Tollenaere R."/>
            <person name="Lu Y."/>
            <person name="Battail C."/>
            <person name="Shen J."/>
            <person name="Sidebottom C.H."/>
            <person name="Wang X."/>
            <person name="Canaguier A."/>
            <person name="Chauveau A."/>
            <person name="Berard A."/>
            <person name="Deniot G."/>
            <person name="Guan M."/>
            <person name="Liu Z."/>
            <person name="Sun F."/>
            <person name="Lim Y.P."/>
            <person name="Lyons E."/>
            <person name="Town C.D."/>
            <person name="Bancroft I."/>
            <person name="Wang X."/>
            <person name="Meng J."/>
            <person name="Ma J."/>
            <person name="Pires J.C."/>
            <person name="King G.J."/>
            <person name="Brunel D."/>
            <person name="Delourme R."/>
            <person name="Renard M."/>
            <person name="Aury J.M."/>
            <person name="Adams K.L."/>
            <person name="Batley J."/>
            <person name="Snowdon R.J."/>
            <person name="Tost J."/>
            <person name="Edwards D."/>
            <person name="Zhou Y."/>
            <person name="Hua W."/>
            <person name="Sharpe A.G."/>
            <person name="Paterson A.H."/>
            <person name="Guan C."/>
            <person name="Wincker P."/>
        </authorList>
    </citation>
    <scope>NUCLEOTIDE SEQUENCE [LARGE SCALE GENOMIC DNA]</scope>
    <source>
        <strain evidence="2">cv. Darmor-bzh</strain>
    </source>
</reference>
<dbReference type="AlphaFoldDB" id="A0A078GI56"/>
<dbReference type="Proteomes" id="UP000028999">
    <property type="component" value="Unassembled WGS sequence"/>
</dbReference>
<keyword evidence="2" id="KW-1185">Reference proteome</keyword>
<evidence type="ECO:0000313" key="2">
    <source>
        <dbReference type="Proteomes" id="UP000028999"/>
    </source>
</evidence>
<dbReference type="EMBL" id="LK032167">
    <property type="protein sequence ID" value="CDY24979.1"/>
    <property type="molecule type" value="Genomic_DNA"/>
</dbReference>
<dbReference type="Gramene" id="CDY24979">
    <property type="protein sequence ID" value="CDY24979"/>
    <property type="gene ID" value="GSBRNA2T00028782001"/>
</dbReference>
<proteinExistence type="predicted"/>
<sequence>MSLTKVYNLFRQLGLSHLFVAPRPSRIGR</sequence>
<accession>A0A078GI56</accession>
<evidence type="ECO:0000313" key="1">
    <source>
        <dbReference type="EMBL" id="CDY24979.1"/>
    </source>
</evidence>
<dbReference type="PaxDb" id="3708-A0A078GI56"/>
<gene>
    <name evidence="1" type="primary">BnaC02g40290D</name>
    <name evidence="1" type="ORF">GSBRNA2T00028782001</name>
</gene>
<name>A0A078GI56_BRANA</name>
<organism evidence="1 2">
    <name type="scientific">Brassica napus</name>
    <name type="common">Rape</name>
    <dbReference type="NCBI Taxonomy" id="3708"/>
    <lineage>
        <taxon>Eukaryota</taxon>
        <taxon>Viridiplantae</taxon>
        <taxon>Streptophyta</taxon>
        <taxon>Embryophyta</taxon>
        <taxon>Tracheophyta</taxon>
        <taxon>Spermatophyta</taxon>
        <taxon>Magnoliopsida</taxon>
        <taxon>eudicotyledons</taxon>
        <taxon>Gunneridae</taxon>
        <taxon>Pentapetalae</taxon>
        <taxon>rosids</taxon>
        <taxon>malvids</taxon>
        <taxon>Brassicales</taxon>
        <taxon>Brassicaceae</taxon>
        <taxon>Brassiceae</taxon>
        <taxon>Brassica</taxon>
    </lineage>
</organism>
<protein>
    <submittedName>
        <fullName evidence="1">BnaC02g40290D protein</fullName>
    </submittedName>
</protein>